<evidence type="ECO:0000256" key="5">
    <source>
        <dbReference type="ARBA" id="ARBA00023136"/>
    </source>
</evidence>
<feature type="region of interest" description="Disordered" evidence="6">
    <location>
        <begin position="146"/>
        <end position="252"/>
    </location>
</feature>
<accession>A0A5C7FGN2</accession>
<feature type="transmembrane region" description="Helical" evidence="7">
    <location>
        <begin position="700"/>
        <end position="721"/>
    </location>
</feature>
<keyword evidence="11" id="KW-1185">Reference proteome</keyword>
<keyword evidence="8" id="KW-0732">Signal</keyword>
<feature type="transmembrane region" description="Helical" evidence="7">
    <location>
        <begin position="513"/>
        <end position="538"/>
    </location>
</feature>
<feature type="transmembrane region" description="Helical" evidence="7">
    <location>
        <begin position="667"/>
        <end position="688"/>
    </location>
</feature>
<evidence type="ECO:0000256" key="6">
    <source>
        <dbReference type="SAM" id="MobiDB-lite"/>
    </source>
</evidence>
<dbReference type="EMBL" id="VOXD01000013">
    <property type="protein sequence ID" value="TXF89524.1"/>
    <property type="molecule type" value="Genomic_DNA"/>
</dbReference>
<evidence type="ECO:0000259" key="9">
    <source>
        <dbReference type="Pfam" id="PF02683"/>
    </source>
</evidence>
<dbReference type="SUPFAM" id="SSF52833">
    <property type="entry name" value="Thioredoxin-like"/>
    <property type="match status" value="1"/>
</dbReference>
<dbReference type="Pfam" id="PF02683">
    <property type="entry name" value="DsbD_TM"/>
    <property type="match status" value="1"/>
</dbReference>
<dbReference type="GO" id="GO:0045454">
    <property type="term" value="P:cell redox homeostasis"/>
    <property type="evidence" value="ECO:0007669"/>
    <property type="project" value="TreeGrafter"/>
</dbReference>
<dbReference type="PANTHER" id="PTHR32234:SF0">
    <property type="entry name" value="THIOL:DISULFIDE INTERCHANGE PROTEIN DSBD"/>
    <property type="match status" value="1"/>
</dbReference>
<sequence length="905" mass="98352">MLRHSLTLIIALFALTLSAQFGNPISWDFSFKQVEGDEFELIATSYAEDGYMIYSQFTPEGGPIPTVFTWEPGEHYELIGRTEEEGHLKSGMDEMFGIEVNKFLPDRPVTWTQRVKVKDYGTPIEMMVEWMCCDDEECLPPTDEIHSFVLPAPAPAPDPAPENKPAPENEGTDGDEAGQEDVAQVSKPSPAPAAPRPEPQTAQPAPAKETTPVKPEAESVEPETPASTDLPVKGTYEVKGPAPSERAPVSWDAKAEDLGNGTYRISMTGTMLPEWTIYSKDVDPDVGPIPTTFVVQNNDKAKTVGEVSEKSATLIEKFDKAWDTVVAKIDGGTVVYSQLVEVPAGSKISGYLEYQTCDGEMCLPPTEVPFSLDLAEKTPVLMLDGLTASDAPVAPAAPAGEVNTALPNELGISVPFNPEPVGDCSVGAKETAGKSLWAIFGLGLLGGLFAMLMPCIFPMIPLTVSFFTKSGGSRGEGIRKAGLYGFFIFLIYVLLSAPFHLLDGLDPSILNNIASSVTLNVIFFVVFIFFAGSFFGFYELTLPESWSNRASRAEGTGGIAGIFFMALTLALVSFSCTGPILGSLLVEAVSGGAWPLTAGMAGFGVALGLPFALFAAFPGFLNSMPKSGGWLNSVKVVLGFVEVALAFKFLSTADLVGNWDLLRIEPFLVVWILCALGIAAYLLGFINFPLDSKNRKRSTLGVALAVGALVLTGYLAIGLTADSDTGTYTGRKLMSGIAPPVCYNYFLPCDEDKNITPFKDLEEGLAYAREVNKPVMLDFTGYSCVNCRKMEEHVWTEQKIKRYLTDEYVIISLYVDERKPLPEEQHIEVDRMDGSGRKRLINTVGKKWQYLQQSVYSKLSQPYYVLVDPDGTTLNPPVAYTADVDTYEDFLECGLATYRKLESSK</sequence>
<organism evidence="10 11">
    <name type="scientific">Neolewinella aurantiaca</name>
    <dbReference type="NCBI Taxonomy" id="2602767"/>
    <lineage>
        <taxon>Bacteria</taxon>
        <taxon>Pseudomonadati</taxon>
        <taxon>Bacteroidota</taxon>
        <taxon>Saprospiria</taxon>
        <taxon>Saprospirales</taxon>
        <taxon>Lewinellaceae</taxon>
        <taxon>Neolewinella</taxon>
    </lineage>
</organism>
<feature type="transmembrane region" description="Helical" evidence="7">
    <location>
        <begin position="481"/>
        <end position="501"/>
    </location>
</feature>
<dbReference type="AlphaFoldDB" id="A0A5C7FGN2"/>
<protein>
    <submittedName>
        <fullName evidence="10">DUF255 domain-containing protein</fullName>
    </submittedName>
</protein>
<dbReference type="GO" id="GO:0017004">
    <property type="term" value="P:cytochrome complex assembly"/>
    <property type="evidence" value="ECO:0007669"/>
    <property type="project" value="UniProtKB-KW"/>
</dbReference>
<comment type="caution">
    <text evidence="10">The sequence shown here is derived from an EMBL/GenBank/DDBJ whole genome shotgun (WGS) entry which is preliminary data.</text>
</comment>
<keyword evidence="4 7" id="KW-1133">Transmembrane helix</keyword>
<feature type="signal peptide" evidence="8">
    <location>
        <begin position="1"/>
        <end position="19"/>
    </location>
</feature>
<evidence type="ECO:0000256" key="2">
    <source>
        <dbReference type="ARBA" id="ARBA00022692"/>
    </source>
</evidence>
<reference evidence="10 11" key="1">
    <citation type="submission" date="2019-08" db="EMBL/GenBank/DDBJ databases">
        <title>Lewinella sp. strain SSH13 Genome sequencing and assembly.</title>
        <authorList>
            <person name="Kim I."/>
        </authorList>
    </citation>
    <scope>NUCLEOTIDE SEQUENCE [LARGE SCALE GENOMIC DNA]</scope>
    <source>
        <strain evidence="10 11">SSH13</strain>
    </source>
</reference>
<keyword evidence="2 7" id="KW-0812">Transmembrane</keyword>
<feature type="transmembrane region" description="Helical" evidence="7">
    <location>
        <begin position="629"/>
        <end position="647"/>
    </location>
</feature>
<dbReference type="Pfam" id="PF13899">
    <property type="entry name" value="Thioredoxin_7"/>
    <property type="match status" value="1"/>
</dbReference>
<dbReference type="OrthoDB" id="9811036at2"/>
<evidence type="ECO:0000256" key="3">
    <source>
        <dbReference type="ARBA" id="ARBA00022748"/>
    </source>
</evidence>
<feature type="compositionally biased region" description="Pro residues" evidence="6">
    <location>
        <begin position="189"/>
        <end position="198"/>
    </location>
</feature>
<dbReference type="GO" id="GO:0015035">
    <property type="term" value="F:protein-disulfide reductase activity"/>
    <property type="evidence" value="ECO:0007669"/>
    <property type="project" value="TreeGrafter"/>
</dbReference>
<dbReference type="InterPro" id="IPR003834">
    <property type="entry name" value="Cyt_c_assmbl_TM_dom"/>
</dbReference>
<evidence type="ECO:0000256" key="4">
    <source>
        <dbReference type="ARBA" id="ARBA00022989"/>
    </source>
</evidence>
<dbReference type="GO" id="GO:0016020">
    <property type="term" value="C:membrane"/>
    <property type="evidence" value="ECO:0007669"/>
    <property type="project" value="UniProtKB-SubCell"/>
</dbReference>
<feature type="compositionally biased region" description="Acidic residues" evidence="6">
    <location>
        <begin position="170"/>
        <end position="179"/>
    </location>
</feature>
<gene>
    <name evidence="10" type="ORF">FUA23_09980</name>
</gene>
<evidence type="ECO:0000313" key="11">
    <source>
        <dbReference type="Proteomes" id="UP000321907"/>
    </source>
</evidence>
<feature type="compositionally biased region" description="Pro residues" evidence="6">
    <location>
        <begin position="152"/>
        <end position="164"/>
    </location>
</feature>
<feature type="transmembrane region" description="Helical" evidence="7">
    <location>
        <begin position="559"/>
        <end position="581"/>
    </location>
</feature>
<dbReference type="RefSeq" id="WP_147930598.1">
    <property type="nucleotide sequence ID" value="NZ_VOXD01000013.1"/>
</dbReference>
<keyword evidence="3" id="KW-0201">Cytochrome c-type biogenesis</keyword>
<feature type="domain" description="Cytochrome C biogenesis protein transmembrane" evidence="9">
    <location>
        <begin position="437"/>
        <end position="650"/>
    </location>
</feature>
<dbReference type="PANTHER" id="PTHR32234">
    <property type="entry name" value="THIOL:DISULFIDE INTERCHANGE PROTEIN DSBD"/>
    <property type="match status" value="1"/>
</dbReference>
<evidence type="ECO:0000256" key="8">
    <source>
        <dbReference type="SAM" id="SignalP"/>
    </source>
</evidence>
<feature type="transmembrane region" description="Helical" evidence="7">
    <location>
        <begin position="593"/>
        <end position="617"/>
    </location>
</feature>
<feature type="compositionally biased region" description="Low complexity" evidence="6">
    <location>
        <begin position="199"/>
        <end position="212"/>
    </location>
</feature>
<name>A0A5C7FGN2_9BACT</name>
<dbReference type="Gene3D" id="3.40.30.10">
    <property type="entry name" value="Glutaredoxin"/>
    <property type="match status" value="1"/>
</dbReference>
<proteinExistence type="predicted"/>
<evidence type="ECO:0000256" key="1">
    <source>
        <dbReference type="ARBA" id="ARBA00004141"/>
    </source>
</evidence>
<evidence type="ECO:0000313" key="10">
    <source>
        <dbReference type="EMBL" id="TXF89524.1"/>
    </source>
</evidence>
<evidence type="ECO:0000256" key="7">
    <source>
        <dbReference type="SAM" id="Phobius"/>
    </source>
</evidence>
<dbReference type="Proteomes" id="UP000321907">
    <property type="component" value="Unassembled WGS sequence"/>
</dbReference>
<keyword evidence="5 7" id="KW-0472">Membrane</keyword>
<dbReference type="InterPro" id="IPR036249">
    <property type="entry name" value="Thioredoxin-like_sf"/>
</dbReference>
<feature type="chain" id="PRO_5022667196" evidence="8">
    <location>
        <begin position="20"/>
        <end position="905"/>
    </location>
</feature>
<feature type="transmembrane region" description="Helical" evidence="7">
    <location>
        <begin position="436"/>
        <end position="460"/>
    </location>
</feature>
<comment type="subcellular location">
    <subcellularLocation>
        <location evidence="1">Membrane</location>
        <topology evidence="1">Multi-pass membrane protein</topology>
    </subcellularLocation>
</comment>